<organism evidence="2 3">
    <name type="scientific">Thomasclavelia ramosa</name>
    <dbReference type="NCBI Taxonomy" id="1547"/>
    <lineage>
        <taxon>Bacteria</taxon>
        <taxon>Bacillati</taxon>
        <taxon>Bacillota</taxon>
        <taxon>Erysipelotrichia</taxon>
        <taxon>Erysipelotrichales</taxon>
        <taxon>Coprobacillaceae</taxon>
        <taxon>Thomasclavelia</taxon>
    </lineage>
</organism>
<dbReference type="EMBL" id="JAQLKE010000031">
    <property type="protein sequence ID" value="MDB7085139.1"/>
    <property type="molecule type" value="Genomic_DNA"/>
</dbReference>
<evidence type="ECO:0000313" key="3">
    <source>
        <dbReference type="Proteomes" id="UP001211987"/>
    </source>
</evidence>
<keyword evidence="1" id="KW-0812">Transmembrane</keyword>
<dbReference type="Proteomes" id="UP001211987">
    <property type="component" value="Unassembled WGS sequence"/>
</dbReference>
<dbReference type="RefSeq" id="WP_117562460.1">
    <property type="nucleotide sequence ID" value="NZ_JAQLKE010000031.1"/>
</dbReference>
<feature type="transmembrane region" description="Helical" evidence="1">
    <location>
        <begin position="76"/>
        <end position="99"/>
    </location>
</feature>
<keyword evidence="1" id="KW-1133">Transmembrane helix</keyword>
<dbReference type="AlphaFoldDB" id="A0AB35IL22"/>
<feature type="transmembrane region" description="Helical" evidence="1">
    <location>
        <begin position="52"/>
        <end position="70"/>
    </location>
</feature>
<gene>
    <name evidence="2" type="ORF">PM738_15125</name>
</gene>
<proteinExistence type="predicted"/>
<reference evidence="2" key="1">
    <citation type="submission" date="2023-01" db="EMBL/GenBank/DDBJ databases">
        <title>Human gut microbiome strain richness.</title>
        <authorList>
            <person name="Chen-Liaw A."/>
        </authorList>
    </citation>
    <scope>NUCLEOTIDE SEQUENCE</scope>
    <source>
        <strain evidence="2">1001217st2_G6_1001217B_191108</strain>
    </source>
</reference>
<evidence type="ECO:0000256" key="1">
    <source>
        <dbReference type="SAM" id="Phobius"/>
    </source>
</evidence>
<keyword evidence="1" id="KW-0472">Membrane</keyword>
<accession>A0AB35IL22</accession>
<evidence type="ECO:0000313" key="2">
    <source>
        <dbReference type="EMBL" id="MDB7085139.1"/>
    </source>
</evidence>
<name>A0AB35IL22_9FIRM</name>
<sequence>MFYSEKKLKDRIVSDCDKIDGYQTRLVKYIYDNPDDEIDFYLNNKQNKINTFLFALIIFTSVAFGTYGYFSAETRYGVYALPSQFLFLLSFFILVRFSIKYIKYEKEKEFWTKAVKLIKKVQYNNPKEVNHYYRNIDNIFKTKKSNSDNIKN</sequence>
<comment type="caution">
    <text evidence="2">The sequence shown here is derived from an EMBL/GenBank/DDBJ whole genome shotgun (WGS) entry which is preliminary data.</text>
</comment>
<evidence type="ECO:0008006" key="4">
    <source>
        <dbReference type="Google" id="ProtNLM"/>
    </source>
</evidence>
<protein>
    <recommendedName>
        <fullName evidence="4">SMODS and SLOG-associating 2TM effector domain-containing protein</fullName>
    </recommendedName>
</protein>